<protein>
    <submittedName>
        <fullName evidence="2">Uncharacterized protein</fullName>
    </submittedName>
</protein>
<reference evidence="2 3" key="1">
    <citation type="submission" date="2014-04" db="EMBL/GenBank/DDBJ databases">
        <authorList>
            <consortium name="International Citrus Genome Consortium"/>
            <person name="Gmitter F."/>
            <person name="Chen C."/>
            <person name="Farmerie W."/>
            <person name="Harkins T."/>
            <person name="Desany B."/>
            <person name="Mohiuddin M."/>
            <person name="Kodira C."/>
            <person name="Borodovsky M."/>
            <person name="Lomsadze A."/>
            <person name="Burns P."/>
            <person name="Jenkins J."/>
            <person name="Prochnik S."/>
            <person name="Shu S."/>
            <person name="Chapman J."/>
            <person name="Pitluck S."/>
            <person name="Schmutz J."/>
            <person name="Rokhsar D."/>
        </authorList>
    </citation>
    <scope>NUCLEOTIDE SEQUENCE</scope>
</reference>
<dbReference type="Proteomes" id="UP000027120">
    <property type="component" value="Unassembled WGS sequence"/>
</dbReference>
<accession>A0A067D398</accession>
<dbReference type="EMBL" id="KK796373">
    <property type="protein sequence ID" value="KDO35985.1"/>
    <property type="molecule type" value="Genomic_DNA"/>
</dbReference>
<keyword evidence="3" id="KW-1185">Reference proteome</keyword>
<gene>
    <name evidence="2" type="ORF">CISIN_1g038774mg</name>
</gene>
<dbReference type="AlphaFoldDB" id="A0A067D398"/>
<sequence>MLRRQKLRPEGGRGRTTTKGGWFTSQRRAADCDWRWSRLQAAGEREINGEWRQFATDWMVVGWRVADGHDAG</sequence>
<evidence type="ECO:0000313" key="3">
    <source>
        <dbReference type="Proteomes" id="UP000027120"/>
    </source>
</evidence>
<organism evidence="2 3">
    <name type="scientific">Citrus sinensis</name>
    <name type="common">Sweet orange</name>
    <name type="synonym">Citrus aurantium var. sinensis</name>
    <dbReference type="NCBI Taxonomy" id="2711"/>
    <lineage>
        <taxon>Eukaryota</taxon>
        <taxon>Viridiplantae</taxon>
        <taxon>Streptophyta</taxon>
        <taxon>Embryophyta</taxon>
        <taxon>Tracheophyta</taxon>
        <taxon>Spermatophyta</taxon>
        <taxon>Magnoliopsida</taxon>
        <taxon>eudicotyledons</taxon>
        <taxon>Gunneridae</taxon>
        <taxon>Pentapetalae</taxon>
        <taxon>rosids</taxon>
        <taxon>malvids</taxon>
        <taxon>Sapindales</taxon>
        <taxon>Rutaceae</taxon>
        <taxon>Aurantioideae</taxon>
        <taxon>Citrus</taxon>
    </lineage>
</organism>
<proteinExistence type="predicted"/>
<name>A0A067D398_CITSI</name>
<evidence type="ECO:0000256" key="1">
    <source>
        <dbReference type="SAM" id="MobiDB-lite"/>
    </source>
</evidence>
<evidence type="ECO:0000313" key="2">
    <source>
        <dbReference type="EMBL" id="KDO35985.1"/>
    </source>
</evidence>
<feature type="region of interest" description="Disordered" evidence="1">
    <location>
        <begin position="1"/>
        <end position="21"/>
    </location>
</feature>